<dbReference type="AlphaFoldDB" id="A0A371I8W3"/>
<keyword evidence="3" id="KW-1185">Reference proteome</keyword>
<feature type="compositionally biased region" description="Polar residues" evidence="1">
    <location>
        <begin position="1"/>
        <end position="15"/>
    </location>
</feature>
<proteinExistence type="predicted"/>
<gene>
    <name evidence="2" type="ORF">CR513_03879</name>
</gene>
<dbReference type="Proteomes" id="UP000257109">
    <property type="component" value="Unassembled WGS sequence"/>
</dbReference>
<evidence type="ECO:0000313" key="3">
    <source>
        <dbReference type="Proteomes" id="UP000257109"/>
    </source>
</evidence>
<reference evidence="2" key="1">
    <citation type="submission" date="2018-05" db="EMBL/GenBank/DDBJ databases">
        <title>Draft genome of Mucuna pruriens seed.</title>
        <authorList>
            <person name="Nnadi N.E."/>
            <person name="Vos R."/>
            <person name="Hasami M.H."/>
            <person name="Devisetty U.K."/>
            <person name="Aguiy J.C."/>
        </authorList>
    </citation>
    <scope>NUCLEOTIDE SEQUENCE [LARGE SCALE GENOMIC DNA]</scope>
    <source>
        <strain evidence="2">JCA_2017</strain>
    </source>
</reference>
<accession>A0A371I8W3</accession>
<evidence type="ECO:0000256" key="1">
    <source>
        <dbReference type="SAM" id="MobiDB-lite"/>
    </source>
</evidence>
<feature type="region of interest" description="Disordered" evidence="1">
    <location>
        <begin position="1"/>
        <end position="49"/>
    </location>
</feature>
<feature type="compositionally biased region" description="Low complexity" evidence="1">
    <location>
        <begin position="23"/>
        <end position="32"/>
    </location>
</feature>
<protein>
    <submittedName>
        <fullName evidence="2">Uncharacterized protein</fullName>
    </submittedName>
</protein>
<feature type="non-terminal residue" evidence="2">
    <location>
        <position position="1"/>
    </location>
</feature>
<feature type="compositionally biased region" description="Basic and acidic residues" evidence="1">
    <location>
        <begin position="33"/>
        <end position="43"/>
    </location>
</feature>
<name>A0A371I8W3_MUCPR</name>
<evidence type="ECO:0000313" key="2">
    <source>
        <dbReference type="EMBL" id="RDY11471.1"/>
    </source>
</evidence>
<dbReference type="EMBL" id="QJKJ01000636">
    <property type="protein sequence ID" value="RDY11471.1"/>
    <property type="molecule type" value="Genomic_DNA"/>
</dbReference>
<organism evidence="2 3">
    <name type="scientific">Mucuna pruriens</name>
    <name type="common">Velvet bean</name>
    <name type="synonym">Dolichos pruriens</name>
    <dbReference type="NCBI Taxonomy" id="157652"/>
    <lineage>
        <taxon>Eukaryota</taxon>
        <taxon>Viridiplantae</taxon>
        <taxon>Streptophyta</taxon>
        <taxon>Embryophyta</taxon>
        <taxon>Tracheophyta</taxon>
        <taxon>Spermatophyta</taxon>
        <taxon>Magnoliopsida</taxon>
        <taxon>eudicotyledons</taxon>
        <taxon>Gunneridae</taxon>
        <taxon>Pentapetalae</taxon>
        <taxon>rosids</taxon>
        <taxon>fabids</taxon>
        <taxon>Fabales</taxon>
        <taxon>Fabaceae</taxon>
        <taxon>Papilionoideae</taxon>
        <taxon>50 kb inversion clade</taxon>
        <taxon>NPAAA clade</taxon>
        <taxon>indigoferoid/millettioid clade</taxon>
        <taxon>Phaseoleae</taxon>
        <taxon>Mucuna</taxon>
    </lineage>
</organism>
<sequence>MQTISNTKGNVSVVSLRSGRELPQQATPQQRPRPADVEFEPKANSRMPQQIRSVPLPFLTRTLLARKPEIDEDLL</sequence>
<comment type="caution">
    <text evidence="2">The sequence shown here is derived from an EMBL/GenBank/DDBJ whole genome shotgun (WGS) entry which is preliminary data.</text>
</comment>